<sequence>MKDRFLKTQIVVAMIAMLFMAAFISNITGIPFLLIAGVFLVTGLIKRPDGVLRNDINPDVSKILTYLGKVKAGVFTKLVNSMDIMNDITMVPNVKNVLTLTQLTIRNGFKPYTGVFRPAANDIDYDPRQLVVEQMQRDLRIDPRKYRISYFADQRGAGEGSKNNKIPFEQYTIKSVLEHDAAELNDRTAFFGLGKAAFAAFNPAVPYAVGAKIKISKNDEIQYFIAKEITLAGESPITHPDKWEDANDLAVCKGLGTHFKEARANDEFQRVVSIAGLDAYPAFKKVFRALSPARKAKGANLYAPLNRVEELMDDFENKVGKYTENDGSGLMYLANTGRKCRIVPTTWQNGSNMLFAGGKENFLGGTDLLSDLNEVNIIPGVYHLDMGIAATLGFNFQDPDDMSISDED</sequence>
<dbReference type="AlphaFoldDB" id="A0A5M9H9Y3"/>
<keyword evidence="1" id="KW-1133">Transmembrane helix</keyword>
<gene>
    <name evidence="2" type="ORF">F1649_07640</name>
</gene>
<dbReference type="RefSeq" id="WP_141814530.1">
    <property type="nucleotide sequence ID" value="NZ_VFPL01000001.1"/>
</dbReference>
<evidence type="ECO:0000313" key="3">
    <source>
        <dbReference type="Proteomes" id="UP000322918"/>
    </source>
</evidence>
<dbReference type="Proteomes" id="UP000322918">
    <property type="component" value="Unassembled WGS sequence"/>
</dbReference>
<keyword evidence="3" id="KW-1185">Reference proteome</keyword>
<keyword evidence="1" id="KW-0472">Membrane</keyword>
<comment type="caution">
    <text evidence="2">The sequence shown here is derived from an EMBL/GenBank/DDBJ whole genome shotgun (WGS) entry which is preliminary data.</text>
</comment>
<feature type="transmembrane region" description="Helical" evidence="1">
    <location>
        <begin position="12"/>
        <end position="45"/>
    </location>
</feature>
<dbReference type="EMBL" id="VWNE01000010">
    <property type="protein sequence ID" value="KAA8483752.1"/>
    <property type="molecule type" value="Genomic_DNA"/>
</dbReference>
<name>A0A5M9H9Y3_9SPHI</name>
<reference evidence="2 3" key="1">
    <citation type="submission" date="2019-09" db="EMBL/GenBank/DDBJ databases">
        <title>Pararcticibacter amylolyticus gen. nov., sp. nov., isolated from a rottenly hemp rope, and reclassification of Pedobacter tournemirensis as Pararcticibacter tournemirensis comb. nov.</title>
        <authorList>
            <person name="Cai Y."/>
        </authorList>
    </citation>
    <scope>NUCLEOTIDE SEQUENCE [LARGE SCALE GENOMIC DNA]</scope>
    <source>
        <strain evidence="2 3">TF5-37.2-LB10</strain>
    </source>
</reference>
<evidence type="ECO:0000313" key="2">
    <source>
        <dbReference type="EMBL" id="KAA8483752.1"/>
    </source>
</evidence>
<keyword evidence="1" id="KW-0812">Transmembrane</keyword>
<accession>A0A5M9H9Y3</accession>
<protein>
    <submittedName>
        <fullName evidence="2">Uncharacterized protein</fullName>
    </submittedName>
</protein>
<evidence type="ECO:0000256" key="1">
    <source>
        <dbReference type="SAM" id="Phobius"/>
    </source>
</evidence>
<proteinExistence type="predicted"/>
<dbReference type="OrthoDB" id="930568at2"/>
<organism evidence="2 3">
    <name type="scientific">Arcticibacter tournemirensis</name>
    <dbReference type="NCBI Taxonomy" id="699437"/>
    <lineage>
        <taxon>Bacteria</taxon>
        <taxon>Pseudomonadati</taxon>
        <taxon>Bacteroidota</taxon>
        <taxon>Sphingobacteriia</taxon>
        <taxon>Sphingobacteriales</taxon>
        <taxon>Sphingobacteriaceae</taxon>
        <taxon>Arcticibacter</taxon>
    </lineage>
</organism>